<dbReference type="AlphaFoldDB" id="A0AAV2C7U9"/>
<evidence type="ECO:0000313" key="1">
    <source>
        <dbReference type="EMBL" id="CAL1352455.1"/>
    </source>
</evidence>
<protein>
    <submittedName>
        <fullName evidence="1">Uncharacterized protein</fullName>
    </submittedName>
</protein>
<keyword evidence="2" id="KW-1185">Reference proteome</keyword>
<dbReference type="EMBL" id="OZ034813">
    <property type="protein sequence ID" value="CAL1352455.1"/>
    <property type="molecule type" value="Genomic_DNA"/>
</dbReference>
<gene>
    <name evidence="1" type="ORF">LTRI10_LOCUS422</name>
</gene>
<dbReference type="Proteomes" id="UP001497516">
    <property type="component" value="Chromosome 1"/>
</dbReference>
<accession>A0AAV2C7U9</accession>
<reference evidence="1 2" key="1">
    <citation type="submission" date="2024-04" db="EMBL/GenBank/DDBJ databases">
        <authorList>
            <person name="Fracassetti M."/>
        </authorList>
    </citation>
    <scope>NUCLEOTIDE SEQUENCE [LARGE SCALE GENOMIC DNA]</scope>
</reference>
<evidence type="ECO:0000313" key="2">
    <source>
        <dbReference type="Proteomes" id="UP001497516"/>
    </source>
</evidence>
<sequence>MNPDAAIPSLRYDPTHKPRCCLRMYHRASSSNRLPDLVPPRAKLSLTRIRRGRRSMKMMAATSWAWADLDLVEKKENT</sequence>
<proteinExistence type="predicted"/>
<name>A0AAV2C7U9_9ROSI</name>
<organism evidence="1 2">
    <name type="scientific">Linum trigynum</name>
    <dbReference type="NCBI Taxonomy" id="586398"/>
    <lineage>
        <taxon>Eukaryota</taxon>
        <taxon>Viridiplantae</taxon>
        <taxon>Streptophyta</taxon>
        <taxon>Embryophyta</taxon>
        <taxon>Tracheophyta</taxon>
        <taxon>Spermatophyta</taxon>
        <taxon>Magnoliopsida</taxon>
        <taxon>eudicotyledons</taxon>
        <taxon>Gunneridae</taxon>
        <taxon>Pentapetalae</taxon>
        <taxon>rosids</taxon>
        <taxon>fabids</taxon>
        <taxon>Malpighiales</taxon>
        <taxon>Linaceae</taxon>
        <taxon>Linum</taxon>
    </lineage>
</organism>